<gene>
    <name evidence="1" type="ORF">ETU37_20615</name>
</gene>
<dbReference type="OrthoDB" id="3785690at2"/>
<evidence type="ECO:0000313" key="2">
    <source>
        <dbReference type="Proteomes" id="UP000291189"/>
    </source>
</evidence>
<proteinExistence type="predicted"/>
<dbReference type="RefSeq" id="WP_129989230.1">
    <property type="nucleotide sequence ID" value="NZ_SDPU01000035.1"/>
</dbReference>
<dbReference type="Proteomes" id="UP000291189">
    <property type="component" value="Unassembled WGS sequence"/>
</dbReference>
<comment type="caution">
    <text evidence="1">The sequence shown here is derived from an EMBL/GenBank/DDBJ whole genome shotgun (WGS) entry which is preliminary data.</text>
</comment>
<dbReference type="EMBL" id="SDPU01000035">
    <property type="protein sequence ID" value="RYU09465.1"/>
    <property type="molecule type" value="Genomic_DNA"/>
</dbReference>
<dbReference type="AlphaFoldDB" id="A0A4Q5IWZ6"/>
<protein>
    <submittedName>
        <fullName evidence="1">Uncharacterized protein</fullName>
    </submittedName>
</protein>
<accession>A0A4Q5IWZ6</accession>
<name>A0A4Q5IWZ6_9ACTN</name>
<reference evidence="1 2" key="1">
    <citation type="submission" date="2019-01" db="EMBL/GenBank/DDBJ databases">
        <title>Nocardioides guangzhouensis sp. nov., an actinobacterium isolated from soil.</title>
        <authorList>
            <person name="Fu Y."/>
            <person name="Cai Y."/>
            <person name="Lin Z."/>
            <person name="Chen P."/>
        </authorList>
    </citation>
    <scope>NUCLEOTIDE SEQUENCE [LARGE SCALE GENOMIC DNA]</scope>
    <source>
        <strain evidence="1 2">NBRC 105384</strain>
    </source>
</reference>
<sequence length="120" mass="12940">MKQVHVQVAEVRLDRGADTAALGGAVTLALCGTWEHEPPCPVAAHHTSVTESEDGRLHVRVVFACEPEAEGHVRDVINEALGHGSLVTPEGELVRWRLTGYGAGDLRDDEDALADRLREA</sequence>
<keyword evidence="2" id="KW-1185">Reference proteome</keyword>
<evidence type="ECO:0000313" key="1">
    <source>
        <dbReference type="EMBL" id="RYU09465.1"/>
    </source>
</evidence>
<organism evidence="1 2">
    <name type="scientific">Nocardioides iriomotensis</name>
    <dbReference type="NCBI Taxonomy" id="715784"/>
    <lineage>
        <taxon>Bacteria</taxon>
        <taxon>Bacillati</taxon>
        <taxon>Actinomycetota</taxon>
        <taxon>Actinomycetes</taxon>
        <taxon>Propionibacteriales</taxon>
        <taxon>Nocardioidaceae</taxon>
        <taxon>Nocardioides</taxon>
    </lineage>
</organism>